<organism evidence="3 4">
    <name type="scientific">Nocardioides oceani</name>
    <dbReference type="NCBI Taxonomy" id="3058369"/>
    <lineage>
        <taxon>Bacteria</taxon>
        <taxon>Bacillati</taxon>
        <taxon>Actinomycetota</taxon>
        <taxon>Actinomycetes</taxon>
        <taxon>Propionibacteriales</taxon>
        <taxon>Nocardioidaceae</taxon>
        <taxon>Nocardioides</taxon>
    </lineage>
</organism>
<feature type="transmembrane region" description="Helical" evidence="1">
    <location>
        <begin position="103"/>
        <end position="122"/>
    </location>
</feature>
<dbReference type="Proteomes" id="UP001168620">
    <property type="component" value="Unassembled WGS sequence"/>
</dbReference>
<protein>
    <submittedName>
        <fullName evidence="3">HupE/UreJ family protein</fullName>
    </submittedName>
</protein>
<feature type="transmembrane region" description="Helical" evidence="1">
    <location>
        <begin position="129"/>
        <end position="149"/>
    </location>
</feature>
<reference evidence="3" key="1">
    <citation type="submission" date="2023-06" db="EMBL/GenBank/DDBJ databases">
        <title>Draft genome sequence of Nocardioides sp. SOB77.</title>
        <authorList>
            <person name="Zhang G."/>
        </authorList>
    </citation>
    <scope>NUCLEOTIDE SEQUENCE</scope>
    <source>
        <strain evidence="3">SOB77</strain>
    </source>
</reference>
<evidence type="ECO:0000256" key="1">
    <source>
        <dbReference type="SAM" id="Phobius"/>
    </source>
</evidence>
<feature type="transmembrane region" description="Helical" evidence="1">
    <location>
        <begin position="52"/>
        <end position="68"/>
    </location>
</feature>
<keyword evidence="1" id="KW-1133">Transmembrane helix</keyword>
<keyword evidence="2" id="KW-0732">Signal</keyword>
<feature type="transmembrane region" description="Helical" evidence="1">
    <location>
        <begin position="161"/>
        <end position="188"/>
    </location>
</feature>
<keyword evidence="4" id="KW-1185">Reference proteome</keyword>
<keyword evidence="1" id="KW-0812">Transmembrane</keyword>
<evidence type="ECO:0000313" key="3">
    <source>
        <dbReference type="EMBL" id="MDN4175609.1"/>
    </source>
</evidence>
<feature type="transmembrane region" description="Helical" evidence="1">
    <location>
        <begin position="77"/>
        <end position="97"/>
    </location>
</feature>
<name>A0ABT8FLQ7_9ACTN</name>
<accession>A0ABT8FLQ7</accession>
<feature type="signal peptide" evidence="2">
    <location>
        <begin position="1"/>
        <end position="28"/>
    </location>
</feature>
<feature type="chain" id="PRO_5047374190" evidence="2">
    <location>
        <begin position="29"/>
        <end position="354"/>
    </location>
</feature>
<evidence type="ECO:0000256" key="2">
    <source>
        <dbReference type="SAM" id="SignalP"/>
    </source>
</evidence>
<dbReference type="Pfam" id="PF13795">
    <property type="entry name" value="HupE_UreJ_2"/>
    <property type="match status" value="1"/>
</dbReference>
<evidence type="ECO:0000313" key="4">
    <source>
        <dbReference type="Proteomes" id="UP001168620"/>
    </source>
</evidence>
<gene>
    <name evidence="3" type="ORF">QWY28_21790</name>
</gene>
<dbReference type="EMBL" id="JAUHJQ010000017">
    <property type="protein sequence ID" value="MDN4175609.1"/>
    <property type="molecule type" value="Genomic_DNA"/>
</dbReference>
<feature type="transmembrane region" description="Helical" evidence="1">
    <location>
        <begin position="200"/>
        <end position="221"/>
    </location>
</feature>
<sequence>MARPRILLWIPPLLAAPILIAAASPAFAHGIGDEAADRSILGFIPVGIEHMLLGWDHLLFVAGVVLVARKVRLAVKLISLFVLGHSTTLIAATLANWRVDPDAVDVVIALSVVFVAGVGIFGRPERFRLFGAAVVGFGLIHGLGLATRFQDIGVPEDGELWRVIAFNIGIEIGQLSAIAVMAAIAFGATKLIGPDKTPRAAQLACAPMFIGGSVAASLIALNSFTALPDPPQAELSADTTCEITSPTEPLPATGGDHPERSFFDPHEGAPLVDFGHSLGDGYVIVLYPPDISLTDLEALRAFVDSPDGDGVLAGAHADDTSLRVLQQRDTMTCEQVEVDSVKAFSQNWLEPLRG</sequence>
<comment type="caution">
    <text evidence="3">The sequence shown here is derived from an EMBL/GenBank/DDBJ whole genome shotgun (WGS) entry which is preliminary data.</text>
</comment>
<dbReference type="InterPro" id="IPR032809">
    <property type="entry name" value="Put_HupE_UreJ"/>
</dbReference>
<dbReference type="RefSeq" id="WP_300954983.1">
    <property type="nucleotide sequence ID" value="NZ_JAUHJQ010000017.1"/>
</dbReference>
<proteinExistence type="predicted"/>
<keyword evidence="1" id="KW-0472">Membrane</keyword>